<feature type="domain" description="Glycoside hydrolase family 20 catalytic" evidence="4">
    <location>
        <begin position="43"/>
        <end position="367"/>
    </location>
</feature>
<organism evidence="5 6">
    <name type="scientific">Peptacetobacter hiranonis (strain DSM 13275 / JCM 10541 / KCTC 15199 / TO-931)</name>
    <name type="common">Clostridium hiranonis</name>
    <dbReference type="NCBI Taxonomy" id="500633"/>
    <lineage>
        <taxon>Bacteria</taxon>
        <taxon>Bacillati</taxon>
        <taxon>Bacillota</taxon>
        <taxon>Clostridia</taxon>
        <taxon>Peptostreptococcales</taxon>
        <taxon>Peptostreptococcaceae</taxon>
        <taxon>Peptacetobacter</taxon>
    </lineage>
</organism>
<comment type="caution">
    <text evidence="5">The sequence shown here is derived from an EMBL/GenBank/DDBJ whole genome shotgun (WGS) entry which is preliminary data.</text>
</comment>
<reference evidence="5 6" key="2">
    <citation type="submission" date="2008-10" db="EMBL/GenBank/DDBJ databases">
        <title>Draft genome sequence of Clostridium hiranonis (DSM 13275).</title>
        <authorList>
            <person name="Sudarsanam P."/>
            <person name="Ley R."/>
            <person name="Guruge J."/>
            <person name="Turnbaugh P.J."/>
            <person name="Mahowald M."/>
            <person name="Liep D."/>
            <person name="Gordon J."/>
        </authorList>
    </citation>
    <scope>NUCLEOTIDE SEQUENCE [LARGE SCALE GENOMIC DNA]</scope>
    <source>
        <strain evidence="5 6">DSM 13275</strain>
    </source>
</reference>
<dbReference type="CDD" id="cd06564">
    <property type="entry name" value="GH20_DspB_LnbB-like"/>
    <property type="match status" value="2"/>
</dbReference>
<evidence type="ECO:0000259" key="4">
    <source>
        <dbReference type="Pfam" id="PF00728"/>
    </source>
</evidence>
<sequence length="1121" mass="125066">MGRFRKAIATMLVACMTMVTPASLGMTKVSANEANKTKMSVYSIDAGRKFFSVNQIKEIIDTANKTGYTHVQLLFGNDGLRLVLDDMTITANGKTYASDDVKEAIKSGTKKYYDDPNGTVLTQKDMEAILAHAKSKNVKIIPVISSPGHMDAILNTMEALGIENPKFNYQGTVSKTTLDLNNAKAVEFTKELVEKYAKYFNGKVEYFNFGADEYANDATYHGPSKKSGFLVLQEEKLYDDFIKYINEISAMVKENNMKPICFNDGIYYNQDEKNGTVDTDITVAYWTPGFDRYSPAPAKYLIEKGFKILNTNDNWYYVVGRNGEGWWYGSAMATDSMKKFKFNRVVGTADNEKPLPIVGSMACTWCDEPQKEYKPEIVKGLMELFANQNKDYIYPKANYAKVEDAIKKAPKDLTKYTEETAYNLNRAIASVTYGEKLADQAKVDAMANEITKATANLKVATSKKKKSAIFSIDAGRKYFSKDQLIEIIEKAHRNGYTDVQLILGNDGLRFALDNMDIKVNGKTYKSEDVKKAITKGNDIYYKDPNGDYLTEAEMDEILTVAKRLGMGVIPVINSPGHMDGILNAMEALGIKNPQYSHNGKKSTRTIDLNNKEAIEFNKELVKKYATYFAKKGSKIFNFGCDEYANDIDSSEEGYYNGWSRLQGEGMYPKFVTYVNDLSKVIKDAGMKPMCFNDGIYYNKKDEYGKFDKDIIISYWTAGWWEFYTAPAAYLYDKGHQIVNLNDGWYWVLGSYKNEANKLPYKYEDAMANIEKFDFNKVAGDSLGVPTIASMQAVWCDDPAQKHEMDKVMNLMDAYSAKHTGYLKRPGMKVNVAERIEGETRYETSLEVSKKAFSKSEKAYLVSGEKFPDALSAASLTSEGNGPILLVNDKTIDKVLAEVDRLNAKEIVLVGGGSISASNKNKVKEFAKSHSATVSELAGKDRFDTAVKVANKTITTLGNKGKVIIADGRNYPDAVSIAPYASKEGIPVLLANGNNVSKEVKDFLAKNNIKEAIIVGGDKAVGKDVEKLFKKVDRISGANRYETSAKIAEKFFASTDGIFMASGEAFADSLSVSYYASQKNTPVVLTIPNRLHDNTRKYMENNKYKNYYVIGGEAAVTSNIFR</sequence>
<feature type="domain" description="Glycoside hydrolase family 20 catalytic" evidence="4">
    <location>
        <begin position="471"/>
        <end position="760"/>
    </location>
</feature>
<dbReference type="InterPro" id="IPR015883">
    <property type="entry name" value="Glyco_hydro_20_cat"/>
</dbReference>
<comment type="similarity">
    <text evidence="1">Belongs to the glycosyl hydrolase 20 family.</text>
</comment>
<dbReference type="STRING" id="500633.CLOHIR_01699"/>
<name>B6G0P3_PEPHT</name>
<feature type="signal peptide" evidence="3">
    <location>
        <begin position="1"/>
        <end position="22"/>
    </location>
</feature>
<dbReference type="HOGENOM" id="CLU_280297_0_0_9"/>
<dbReference type="PANTHER" id="PTHR43678:SF1">
    <property type="entry name" value="BETA-N-ACETYLHEXOSAMINIDASE"/>
    <property type="match status" value="1"/>
</dbReference>
<dbReference type="Pfam" id="PF04122">
    <property type="entry name" value="CW_binding_2"/>
    <property type="match status" value="3"/>
</dbReference>
<feature type="chain" id="PRO_5039328429" evidence="3">
    <location>
        <begin position="23"/>
        <end position="1121"/>
    </location>
</feature>
<dbReference type="InterPro" id="IPR017853">
    <property type="entry name" value="GH"/>
</dbReference>
<dbReference type="Pfam" id="PF00728">
    <property type="entry name" value="Glyco_hydro_20"/>
    <property type="match status" value="2"/>
</dbReference>
<evidence type="ECO:0000256" key="3">
    <source>
        <dbReference type="SAM" id="SignalP"/>
    </source>
</evidence>
<keyword evidence="3" id="KW-0732">Signal</keyword>
<proteinExistence type="inferred from homology"/>
<dbReference type="GO" id="GO:0005975">
    <property type="term" value="P:carbohydrate metabolic process"/>
    <property type="evidence" value="ECO:0007669"/>
    <property type="project" value="InterPro"/>
</dbReference>
<accession>B6G0P3</accession>
<dbReference type="Gene3D" id="3.40.50.12090">
    <property type="match status" value="3"/>
</dbReference>
<evidence type="ECO:0000256" key="1">
    <source>
        <dbReference type="ARBA" id="ARBA00006285"/>
    </source>
</evidence>
<dbReference type="OrthoDB" id="1701791at2"/>
<dbReference type="PANTHER" id="PTHR43678">
    <property type="entry name" value="PUTATIVE (AFU_ORTHOLOGUE AFUA_2G00640)-RELATED"/>
    <property type="match status" value="1"/>
</dbReference>
<keyword evidence="6" id="KW-1185">Reference proteome</keyword>
<dbReference type="Proteomes" id="UP000003178">
    <property type="component" value="Unassembled WGS sequence"/>
</dbReference>
<dbReference type="eggNOG" id="COG2247">
    <property type="taxonomic scope" value="Bacteria"/>
</dbReference>
<dbReference type="Gene3D" id="3.20.20.80">
    <property type="entry name" value="Glycosidases"/>
    <property type="match status" value="2"/>
</dbReference>
<protein>
    <submittedName>
        <fullName evidence="5">Glycosyl hydrolase family 20, catalytic domain protein</fullName>
    </submittedName>
</protein>
<dbReference type="GO" id="GO:0004563">
    <property type="term" value="F:beta-N-acetylhexosaminidase activity"/>
    <property type="evidence" value="ECO:0007669"/>
    <property type="project" value="UniProtKB-ARBA"/>
</dbReference>
<keyword evidence="2 5" id="KW-0378">Hydrolase</keyword>
<dbReference type="eggNOG" id="COG3525">
    <property type="taxonomic scope" value="Bacteria"/>
</dbReference>
<dbReference type="SUPFAM" id="SSF51445">
    <property type="entry name" value="(Trans)glycosidases"/>
    <property type="match status" value="2"/>
</dbReference>
<dbReference type="InterPro" id="IPR052764">
    <property type="entry name" value="GH20_Enzymes"/>
</dbReference>
<dbReference type="InterPro" id="IPR007253">
    <property type="entry name" value="Cell_wall-bd_2"/>
</dbReference>
<dbReference type="AlphaFoldDB" id="B6G0P3"/>
<evidence type="ECO:0000313" key="5">
    <source>
        <dbReference type="EMBL" id="EEA84667.1"/>
    </source>
</evidence>
<dbReference type="RefSeq" id="WP_006440559.1">
    <property type="nucleotide sequence ID" value="NZ_DS995358.1"/>
</dbReference>
<dbReference type="EMBL" id="ABWP01000067">
    <property type="protein sequence ID" value="EEA84667.1"/>
    <property type="molecule type" value="Genomic_DNA"/>
</dbReference>
<evidence type="ECO:0000313" key="6">
    <source>
        <dbReference type="Proteomes" id="UP000003178"/>
    </source>
</evidence>
<evidence type="ECO:0000256" key="2">
    <source>
        <dbReference type="ARBA" id="ARBA00022801"/>
    </source>
</evidence>
<dbReference type="Gene3D" id="1.20.1270.90">
    <property type="entry name" value="AF1782-like"/>
    <property type="match status" value="1"/>
</dbReference>
<reference evidence="5 6" key="1">
    <citation type="submission" date="2008-09" db="EMBL/GenBank/DDBJ databases">
        <authorList>
            <person name="Fulton L."/>
            <person name="Clifton S."/>
            <person name="Fulton B."/>
            <person name="Xu J."/>
            <person name="Minx P."/>
            <person name="Pepin K.H."/>
            <person name="Johnson M."/>
            <person name="Thiruvilangam P."/>
            <person name="Bhonagiri V."/>
            <person name="Nash W.E."/>
            <person name="Mardis E.R."/>
            <person name="Wilson R.K."/>
        </authorList>
    </citation>
    <scope>NUCLEOTIDE SEQUENCE [LARGE SCALE GENOMIC DNA]</scope>
    <source>
        <strain evidence="5 6">DSM 13275</strain>
    </source>
</reference>
<gene>
    <name evidence="5" type="ORF">CLOHIR_01699</name>
</gene>